<protein>
    <submittedName>
        <fullName evidence="2">Uncharacterized protein</fullName>
    </submittedName>
</protein>
<gene>
    <name evidence="2" type="ORF">DFH08DRAFT_825259</name>
</gene>
<accession>A0AAD6Z2Z5</accession>
<organism evidence="2 3">
    <name type="scientific">Mycena albidolilacea</name>
    <dbReference type="NCBI Taxonomy" id="1033008"/>
    <lineage>
        <taxon>Eukaryota</taxon>
        <taxon>Fungi</taxon>
        <taxon>Dikarya</taxon>
        <taxon>Basidiomycota</taxon>
        <taxon>Agaricomycotina</taxon>
        <taxon>Agaricomycetes</taxon>
        <taxon>Agaricomycetidae</taxon>
        <taxon>Agaricales</taxon>
        <taxon>Marasmiineae</taxon>
        <taxon>Mycenaceae</taxon>
        <taxon>Mycena</taxon>
    </lineage>
</organism>
<reference evidence="2" key="1">
    <citation type="submission" date="2023-03" db="EMBL/GenBank/DDBJ databases">
        <title>Massive genome expansion in bonnet fungi (Mycena s.s.) driven by repeated elements and novel gene families across ecological guilds.</title>
        <authorList>
            <consortium name="Lawrence Berkeley National Laboratory"/>
            <person name="Harder C.B."/>
            <person name="Miyauchi S."/>
            <person name="Viragh M."/>
            <person name="Kuo A."/>
            <person name="Thoen E."/>
            <person name="Andreopoulos B."/>
            <person name="Lu D."/>
            <person name="Skrede I."/>
            <person name="Drula E."/>
            <person name="Henrissat B."/>
            <person name="Morin E."/>
            <person name="Kohler A."/>
            <person name="Barry K."/>
            <person name="LaButti K."/>
            <person name="Morin E."/>
            <person name="Salamov A."/>
            <person name="Lipzen A."/>
            <person name="Mereny Z."/>
            <person name="Hegedus B."/>
            <person name="Baldrian P."/>
            <person name="Stursova M."/>
            <person name="Weitz H."/>
            <person name="Taylor A."/>
            <person name="Grigoriev I.V."/>
            <person name="Nagy L.G."/>
            <person name="Martin F."/>
            <person name="Kauserud H."/>
        </authorList>
    </citation>
    <scope>NUCLEOTIDE SEQUENCE</scope>
    <source>
        <strain evidence="2">CBHHK002</strain>
    </source>
</reference>
<feature type="compositionally biased region" description="Polar residues" evidence="1">
    <location>
        <begin position="164"/>
        <end position="173"/>
    </location>
</feature>
<sequence>MLGTYLGRSLASQGLITDMRKDPGYVLGGGSWLAQVHPDQPNRSTCRKAKLGQNLGRDDEASAHLLALDHCLQSACPFGHHPRLSEGRQYSGGGPRAMSTRFPMRRAPRPQLAMEPDASAHRNLCNSLARARTRHQRSRVGAITSYVENLTRVVKNDRRGGPADTQTSPSTSDVAPVTGRKQIKFCYRNNEVRSDLFSATKLVRYTGTPTNIQQNVLKYSDATGKWTLLPPGFEPWISPDFEVICEVYGLNIGLL</sequence>
<feature type="region of interest" description="Disordered" evidence="1">
    <location>
        <begin position="156"/>
        <end position="175"/>
    </location>
</feature>
<keyword evidence="3" id="KW-1185">Reference proteome</keyword>
<evidence type="ECO:0000313" key="3">
    <source>
        <dbReference type="Proteomes" id="UP001218218"/>
    </source>
</evidence>
<evidence type="ECO:0000256" key="1">
    <source>
        <dbReference type="SAM" id="MobiDB-lite"/>
    </source>
</evidence>
<dbReference type="AlphaFoldDB" id="A0AAD6Z2Z5"/>
<comment type="caution">
    <text evidence="2">The sequence shown here is derived from an EMBL/GenBank/DDBJ whole genome shotgun (WGS) entry which is preliminary data.</text>
</comment>
<dbReference type="EMBL" id="JARIHO010000098">
    <property type="protein sequence ID" value="KAJ7304900.1"/>
    <property type="molecule type" value="Genomic_DNA"/>
</dbReference>
<name>A0AAD6Z2Z5_9AGAR</name>
<proteinExistence type="predicted"/>
<evidence type="ECO:0000313" key="2">
    <source>
        <dbReference type="EMBL" id="KAJ7304900.1"/>
    </source>
</evidence>
<dbReference type="Proteomes" id="UP001218218">
    <property type="component" value="Unassembled WGS sequence"/>
</dbReference>